<dbReference type="AlphaFoldDB" id="A0AAV4R1X6"/>
<evidence type="ECO:0000313" key="1">
    <source>
        <dbReference type="EMBL" id="GIY14586.1"/>
    </source>
</evidence>
<gene>
    <name evidence="1" type="ORF">CEXT_695461</name>
</gene>
<sequence>MFLVTTRKKKSKLQIVEQGVLKETLLILSAFSLRTFKKVPDAHVQQRISFSGATTPPYGYSPLKAGSSSLQEESELQIIGQGGLKGRDVADSLLFFFPQIFKESARRPCPKTHLLFRRQRDWEATTPPYGYSPLKAGSSSLQEESELQIIGQGGLKGTGRC</sequence>
<reference evidence="1 2" key="1">
    <citation type="submission" date="2021-06" db="EMBL/GenBank/DDBJ databases">
        <title>Caerostris extrusa draft genome.</title>
        <authorList>
            <person name="Kono N."/>
            <person name="Arakawa K."/>
        </authorList>
    </citation>
    <scope>NUCLEOTIDE SEQUENCE [LARGE SCALE GENOMIC DNA]</scope>
</reference>
<dbReference type="Proteomes" id="UP001054945">
    <property type="component" value="Unassembled WGS sequence"/>
</dbReference>
<organism evidence="1 2">
    <name type="scientific">Caerostris extrusa</name>
    <name type="common">Bark spider</name>
    <name type="synonym">Caerostris bankana</name>
    <dbReference type="NCBI Taxonomy" id="172846"/>
    <lineage>
        <taxon>Eukaryota</taxon>
        <taxon>Metazoa</taxon>
        <taxon>Ecdysozoa</taxon>
        <taxon>Arthropoda</taxon>
        <taxon>Chelicerata</taxon>
        <taxon>Arachnida</taxon>
        <taxon>Araneae</taxon>
        <taxon>Araneomorphae</taxon>
        <taxon>Entelegynae</taxon>
        <taxon>Araneoidea</taxon>
        <taxon>Araneidae</taxon>
        <taxon>Caerostris</taxon>
    </lineage>
</organism>
<protein>
    <submittedName>
        <fullName evidence="1">Uncharacterized protein</fullName>
    </submittedName>
</protein>
<evidence type="ECO:0000313" key="2">
    <source>
        <dbReference type="Proteomes" id="UP001054945"/>
    </source>
</evidence>
<name>A0AAV4R1X6_CAEEX</name>
<keyword evidence="2" id="KW-1185">Reference proteome</keyword>
<proteinExistence type="predicted"/>
<dbReference type="EMBL" id="BPLR01007111">
    <property type="protein sequence ID" value="GIY14586.1"/>
    <property type="molecule type" value="Genomic_DNA"/>
</dbReference>
<comment type="caution">
    <text evidence="1">The sequence shown here is derived from an EMBL/GenBank/DDBJ whole genome shotgun (WGS) entry which is preliminary data.</text>
</comment>
<accession>A0AAV4R1X6</accession>